<dbReference type="PANTHER" id="PTHR21477">
    <property type="entry name" value="ZGC:172139"/>
    <property type="match status" value="1"/>
</dbReference>
<reference evidence="2" key="1">
    <citation type="submission" date="2021-03" db="EMBL/GenBank/DDBJ databases">
        <title>Chromosome level genome of the anhydrobiotic midge Polypedilum vanderplanki.</title>
        <authorList>
            <person name="Yoshida Y."/>
            <person name="Kikawada T."/>
            <person name="Gusev O."/>
        </authorList>
    </citation>
    <scope>NUCLEOTIDE SEQUENCE</scope>
    <source>
        <strain evidence="2">NIAS01</strain>
        <tissue evidence="2">Whole body or cell culture</tissue>
    </source>
</reference>
<organism evidence="2 3">
    <name type="scientific">Polypedilum vanderplanki</name>
    <name type="common">Sleeping chironomid midge</name>
    <dbReference type="NCBI Taxonomy" id="319348"/>
    <lineage>
        <taxon>Eukaryota</taxon>
        <taxon>Metazoa</taxon>
        <taxon>Ecdysozoa</taxon>
        <taxon>Arthropoda</taxon>
        <taxon>Hexapoda</taxon>
        <taxon>Insecta</taxon>
        <taxon>Pterygota</taxon>
        <taxon>Neoptera</taxon>
        <taxon>Endopterygota</taxon>
        <taxon>Diptera</taxon>
        <taxon>Nematocera</taxon>
        <taxon>Chironomoidea</taxon>
        <taxon>Chironomidae</taxon>
        <taxon>Chironominae</taxon>
        <taxon>Polypedilum</taxon>
        <taxon>Polypedilum</taxon>
    </lineage>
</organism>
<dbReference type="EMBL" id="JADBJN010000002">
    <property type="protein sequence ID" value="KAG5677331.1"/>
    <property type="molecule type" value="Genomic_DNA"/>
</dbReference>
<dbReference type="PANTHER" id="PTHR21477:SF13">
    <property type="entry name" value="KIAA0930"/>
    <property type="match status" value="1"/>
</dbReference>
<evidence type="ECO:0000256" key="1">
    <source>
        <dbReference type="SAM" id="MobiDB-lite"/>
    </source>
</evidence>
<keyword evidence="3" id="KW-1185">Reference proteome</keyword>
<dbReference type="Pfam" id="PF09741">
    <property type="entry name" value="DUF2045"/>
    <property type="match status" value="1"/>
</dbReference>
<evidence type="ECO:0000313" key="3">
    <source>
        <dbReference type="Proteomes" id="UP001107558"/>
    </source>
</evidence>
<dbReference type="Proteomes" id="UP001107558">
    <property type="component" value="Chromosome 2"/>
</dbReference>
<dbReference type="OrthoDB" id="1906921at2759"/>
<comment type="caution">
    <text evidence="2">The sequence shown here is derived from an EMBL/GenBank/DDBJ whole genome shotgun (WGS) entry which is preliminary data.</text>
</comment>
<accession>A0A9J6C675</accession>
<dbReference type="InterPro" id="IPR019141">
    <property type="entry name" value="DUF2045"/>
</dbReference>
<dbReference type="AlphaFoldDB" id="A0A9J6C675"/>
<protein>
    <submittedName>
        <fullName evidence="2">Uncharacterized protein</fullName>
    </submittedName>
</protein>
<feature type="region of interest" description="Disordered" evidence="1">
    <location>
        <begin position="568"/>
        <end position="593"/>
    </location>
</feature>
<feature type="compositionally biased region" description="Low complexity" evidence="1">
    <location>
        <begin position="572"/>
        <end position="593"/>
    </location>
</feature>
<evidence type="ECO:0000313" key="2">
    <source>
        <dbReference type="EMBL" id="KAG5677331.1"/>
    </source>
</evidence>
<name>A0A9J6C675_POLVA</name>
<gene>
    <name evidence="2" type="ORF">PVAND_007099</name>
</gene>
<sequence length="730" mass="83600">MDLKGILSKISPLQQLLEDINFQRTKEMRNLMKDDSGFVVLHGNTQWTEIFVRHFLFQNQNKSAIDSDDLLFFVRKKYVKGSSRSAPKYDTEIEVFRKDSKKLPIGDPDVDWEETVYLNLVVHQFDYYITLAICTRTSPKELQILKRHSQRVYASPSRRRMDGKGESEEITYPHICFMVDNFDEVFHDILVRDGEMVCVELVAKDHDGSIQGVIFLGSIRYDALKKVYDARQSSLSSKMAQRMTFGLFNSTPQARCEFVRMKGPSNKGFAEMAVTKPKGSGIETPSSEPGFCMTDMNLWDSECEDDLDECYNTKHQRRLSDPSSNLNNYSKNGFRTNKISNQTVNSKALSQNEGLDSLANEIWEIEAGDVRDDRPASSFSDTKLATMRRKRDQKELKSPSACCDCFIASTGARNSIQLSEVYCPEKDNHIIDSPACLNVLSKQRPSDQMKTLLNVESEIEYSKNFNKKLVLKKSPVNNTKSKCKNKNEQEEYEIACEAADADENDSCDDVESIKIGIMTEKDRKNMIRVNGKEELPCVESKEEKIKKNNNNRSVLFLKKSPKKLLKNKKIVESSSVSKQSASNNNNSDSVKLNNKIDNELLKLTTEELQKDESSDGNNNCDDNSIKYSTLPMVNKQKHKRTIAIPQRVTSDGTKIFYVCDLPKKMKKELDDGQYNPLWSSKGFTQTFHFWKENRRQSSTPLNAFLTYVTLPWFSIAKDLLDHREMPILTF</sequence>
<proteinExistence type="predicted"/>